<gene>
    <name evidence="2" type="ORF">SAMN04488033_1233</name>
</gene>
<keyword evidence="3" id="KW-1185">Reference proteome</keyword>
<keyword evidence="1" id="KW-0732">Signal</keyword>
<evidence type="ECO:0000313" key="3">
    <source>
        <dbReference type="Proteomes" id="UP000199116"/>
    </source>
</evidence>
<name>A0A1I2NLI2_9FLAO</name>
<evidence type="ECO:0000313" key="2">
    <source>
        <dbReference type="EMBL" id="SFG04488.1"/>
    </source>
</evidence>
<organism evidence="2 3">
    <name type="scientific">Salegentibacter agarivorans</name>
    <dbReference type="NCBI Taxonomy" id="345907"/>
    <lineage>
        <taxon>Bacteria</taxon>
        <taxon>Pseudomonadati</taxon>
        <taxon>Bacteroidota</taxon>
        <taxon>Flavobacteriia</taxon>
        <taxon>Flavobacteriales</taxon>
        <taxon>Flavobacteriaceae</taxon>
        <taxon>Salegentibacter</taxon>
    </lineage>
</organism>
<dbReference type="RefSeq" id="WP_093305766.1">
    <property type="nucleotide sequence ID" value="NZ_FOOH01000023.1"/>
</dbReference>
<protein>
    <recommendedName>
        <fullName evidence="4">DUF3857 domain-containing protein</fullName>
    </recommendedName>
</protein>
<dbReference type="Proteomes" id="UP000199116">
    <property type="component" value="Unassembled WGS sequence"/>
</dbReference>
<accession>A0A1I2NLI2</accession>
<evidence type="ECO:0000256" key="1">
    <source>
        <dbReference type="SAM" id="SignalP"/>
    </source>
</evidence>
<dbReference type="AlphaFoldDB" id="A0A1I2NLI2"/>
<feature type="chain" id="PRO_5011566581" description="DUF3857 domain-containing protein" evidence="1">
    <location>
        <begin position="20"/>
        <end position="679"/>
    </location>
</feature>
<dbReference type="EMBL" id="FOOH01000023">
    <property type="protein sequence ID" value="SFG04488.1"/>
    <property type="molecule type" value="Genomic_DNA"/>
</dbReference>
<feature type="signal peptide" evidence="1">
    <location>
        <begin position="1"/>
        <end position="19"/>
    </location>
</feature>
<proteinExistence type="predicted"/>
<reference evidence="3" key="1">
    <citation type="submission" date="2016-10" db="EMBL/GenBank/DDBJ databases">
        <authorList>
            <person name="Varghese N."/>
            <person name="Submissions S."/>
        </authorList>
    </citation>
    <scope>NUCLEOTIDE SEQUENCE [LARGE SCALE GENOMIC DNA]</scope>
    <source>
        <strain evidence="3">DSM 23515</strain>
    </source>
</reference>
<evidence type="ECO:0008006" key="4">
    <source>
        <dbReference type="Google" id="ProtNLM"/>
    </source>
</evidence>
<sequence length="679" mass="79904">MRNLFLLLLLLISSQESFSQNEIIAEEDIPVLDIIIDSLETEYQNSPRSNIESLPQGTGDYFEIKTNKPEEFILALTNEVELDSLLKNFPNLQIDRDLLVLKNRVEYSNGEQKLQIKSFQIKNNSEHRITIDYTDSLSRENIKFYYTSYTNKKLNSTNIRGFKIKKHFSKVILPEKYADWVSYTDFLVLPNQNLFFNIDSNHNSLYNRQENIIDSLVNYYAVKTHKPKRSKNQEFISFQKSLNDWEKKRSFFADSLFNEDSKFKELLNLSLEYAENEEKSNGELEFFTAELISKKKALKLMRFNQHVGSCSFDNGPIIQQKRMASLAAQIPNWGVFIKSFLNVMNDQVSRVANSNIASNARKTYIEELSKLNLNIPKLLLGSNLRIDNENQQHYFSDGSKIGKAFSALDEKNQAFFEQTISDLIQDEHVDAFNKLHFYNTLKHYQYFIKDTIKKNEIEQRITKLEEHMPPVLQSRFKNPNKELKDLLREEINELEKFEILDTSIGNIYSYSYGGDCWMAEIRDKEKNSKIIYDLTMPIEDSITPLENFLLRKDSLTNRIKEHDFINKLLSTNSENQLYLKFTGDRSFSNFRNRVLKEMPKKLEKLNYNNAISFYISYPNRKYVRYILLENSNVIMLSIPKDFKIPGYDFEELLTETEENFFSKSYKSFKIFDENGEMLN</sequence>